<dbReference type="PANTHER" id="PTHR38731">
    <property type="entry name" value="LIPL45-RELATED LIPOPROTEIN-RELATED"/>
    <property type="match status" value="1"/>
</dbReference>
<accession>A0ABU1NMD3</accession>
<dbReference type="Pfam" id="PF04773">
    <property type="entry name" value="FecR"/>
    <property type="match status" value="1"/>
</dbReference>
<dbReference type="InterPro" id="IPR013783">
    <property type="entry name" value="Ig-like_fold"/>
</dbReference>
<evidence type="ECO:0000313" key="2">
    <source>
        <dbReference type="EMBL" id="MDR6539624.1"/>
    </source>
</evidence>
<name>A0ABU1NMD3_9BURK</name>
<dbReference type="Gene3D" id="2.60.40.10">
    <property type="entry name" value="Immunoglobulins"/>
    <property type="match status" value="1"/>
</dbReference>
<reference evidence="2 3" key="1">
    <citation type="submission" date="2023-07" db="EMBL/GenBank/DDBJ databases">
        <title>Sorghum-associated microbial communities from plants grown in Nebraska, USA.</title>
        <authorList>
            <person name="Schachtman D."/>
        </authorList>
    </citation>
    <scope>NUCLEOTIDE SEQUENCE [LARGE SCALE GENOMIC DNA]</scope>
    <source>
        <strain evidence="2 3">DS1781</strain>
    </source>
</reference>
<feature type="domain" description="FecR protein" evidence="1">
    <location>
        <begin position="66"/>
        <end position="159"/>
    </location>
</feature>
<organism evidence="2 3">
    <name type="scientific">Variovorax soli</name>
    <dbReference type="NCBI Taxonomy" id="376815"/>
    <lineage>
        <taxon>Bacteria</taxon>
        <taxon>Pseudomonadati</taxon>
        <taxon>Pseudomonadota</taxon>
        <taxon>Betaproteobacteria</taxon>
        <taxon>Burkholderiales</taxon>
        <taxon>Comamonadaceae</taxon>
        <taxon>Variovorax</taxon>
    </lineage>
</organism>
<keyword evidence="3" id="KW-1185">Reference proteome</keyword>
<evidence type="ECO:0000259" key="1">
    <source>
        <dbReference type="Pfam" id="PF04773"/>
    </source>
</evidence>
<dbReference type="EMBL" id="JAVDRF010000019">
    <property type="protein sequence ID" value="MDR6539624.1"/>
    <property type="molecule type" value="Genomic_DNA"/>
</dbReference>
<comment type="caution">
    <text evidence="2">The sequence shown here is derived from an EMBL/GenBank/DDBJ whole genome shotgun (WGS) entry which is preliminary data.</text>
</comment>
<gene>
    <name evidence="2" type="ORF">J2739_005423</name>
</gene>
<evidence type="ECO:0000313" key="3">
    <source>
        <dbReference type="Proteomes" id="UP001184230"/>
    </source>
</evidence>
<sequence>MDTAHRWPELQRINAVPVPERLRVGQVLNLGGLAAVLHVSGSVLLQRASGLEQSLAAGTTLAKGDLLTTGRDGFVTVGFADGSRIVLPSSSSARLIEAHGQRTQLELLSGRAESYVEKQKEREFEIRTRSYALGVKGTHFRVRSEGAEQTLEVLEGKVQATELSGGRSTDVSALQGMPLSVAGAGPEVRSLLPPPAQRTETDRNTVAAQPVAGAAAYHLQLATDPGFLRPAAESRAQTPRFVLADSLATGFYHTRVSALDAQGIEGQASEGVTFMAPAQAPMASEVHALGNGRWEIRWTTRAGRSHTFALAKTPDFASPVVVESGTFTSGVTVGPLDGPARYYWRCREQAEGESSLPTEWGGSFETTPP</sequence>
<dbReference type="Gene3D" id="2.60.120.1440">
    <property type="match status" value="1"/>
</dbReference>
<dbReference type="Proteomes" id="UP001184230">
    <property type="component" value="Unassembled WGS sequence"/>
</dbReference>
<protein>
    <recommendedName>
        <fullName evidence="1">FecR protein domain-containing protein</fullName>
    </recommendedName>
</protein>
<proteinExistence type="predicted"/>
<dbReference type="InterPro" id="IPR006860">
    <property type="entry name" value="FecR"/>
</dbReference>